<evidence type="ECO:0000259" key="1">
    <source>
        <dbReference type="Pfam" id="PF00501"/>
    </source>
</evidence>
<dbReference type="InterPro" id="IPR025110">
    <property type="entry name" value="AMP-bd_C"/>
</dbReference>
<dbReference type="GO" id="GO:0016874">
    <property type="term" value="F:ligase activity"/>
    <property type="evidence" value="ECO:0007669"/>
    <property type="project" value="UniProtKB-KW"/>
</dbReference>
<dbReference type="Proteomes" id="UP000240996">
    <property type="component" value="Unassembled WGS sequence"/>
</dbReference>
<dbReference type="RefSeq" id="WP_107930522.1">
    <property type="nucleotide sequence ID" value="NZ_PZZN01000001.1"/>
</dbReference>
<comment type="caution">
    <text evidence="3">The sequence shown here is derived from an EMBL/GenBank/DDBJ whole genome shotgun (WGS) entry which is preliminary data.</text>
</comment>
<sequence>MTRPGLSRAAVHRIACAVVATEMARLRDPAPPAATRGDWPEATPIGDEGLGLDSMEQLGALGALAEAFDLDDDTLGEGPPQTVGAWTDWILRAHAAGSGRIAVRTSGSTGSPRLCVHAVPDLLEEAAFFATRFADRRRVVALVPADHLYGLVWTALLPDALGVPVVVRTVGTPLSLEAGDLVVAVPDQWRALSRMMRHWPGDVIGISSAGPLDDAIAAVLLAAGLAGLVDIYGASETGGIAIRTLPALDYDLLPRWQLSASDAHDWRLVDRDGGHHDLPDHVARLGERVIRPVGRRDGAVQVAGHNVWPGRVAGVLRTVEGVADVAVRLHGNGRLKAFVVPHPGQDPARLSARIEQLAANRLTDPERPKAYRFGTAVPRTAMGKLEDWG</sequence>
<proteinExistence type="predicted"/>
<keyword evidence="4" id="KW-1185">Reference proteome</keyword>
<dbReference type="Pfam" id="PF13193">
    <property type="entry name" value="AMP-binding_C"/>
    <property type="match status" value="1"/>
</dbReference>
<dbReference type="Pfam" id="PF00501">
    <property type="entry name" value="AMP-binding"/>
    <property type="match status" value="1"/>
</dbReference>
<evidence type="ECO:0000313" key="4">
    <source>
        <dbReference type="Proteomes" id="UP000240996"/>
    </source>
</evidence>
<feature type="domain" description="AMP-binding enzyme C-terminal" evidence="2">
    <location>
        <begin position="315"/>
        <end position="384"/>
    </location>
</feature>
<feature type="domain" description="AMP-dependent synthetase/ligase" evidence="1">
    <location>
        <begin position="105"/>
        <end position="275"/>
    </location>
</feature>
<dbReference type="Gene3D" id="3.30.300.30">
    <property type="match status" value="1"/>
</dbReference>
<dbReference type="EMBL" id="PZZN01000001">
    <property type="protein sequence ID" value="PTM47455.1"/>
    <property type="molecule type" value="Genomic_DNA"/>
</dbReference>
<name>A0A2T4YUG7_9SPHN</name>
<keyword evidence="3" id="KW-0436">Ligase</keyword>
<reference evidence="3 4" key="1">
    <citation type="submission" date="2018-04" db="EMBL/GenBank/DDBJ databases">
        <title>Genomic Encyclopedia of Type Strains, Phase III (KMG-III): the genomes of soil and plant-associated and newly described type strains.</title>
        <authorList>
            <person name="Whitman W."/>
        </authorList>
    </citation>
    <scope>NUCLEOTIDE SEQUENCE [LARGE SCALE GENOMIC DNA]</scope>
    <source>
        <strain evidence="3 4">NW12</strain>
    </source>
</reference>
<protein>
    <submittedName>
        <fullName evidence="3">4-coumarate--CoA ligase</fullName>
    </submittedName>
</protein>
<evidence type="ECO:0000259" key="2">
    <source>
        <dbReference type="Pfam" id="PF13193"/>
    </source>
</evidence>
<organism evidence="3 4">
    <name type="scientific">Sphingomonas aerolata</name>
    <dbReference type="NCBI Taxonomy" id="185951"/>
    <lineage>
        <taxon>Bacteria</taxon>
        <taxon>Pseudomonadati</taxon>
        <taxon>Pseudomonadota</taxon>
        <taxon>Alphaproteobacteria</taxon>
        <taxon>Sphingomonadales</taxon>
        <taxon>Sphingomonadaceae</taxon>
        <taxon>Sphingomonas</taxon>
    </lineage>
</organism>
<dbReference type="InterPro" id="IPR000873">
    <property type="entry name" value="AMP-dep_synth/lig_dom"/>
</dbReference>
<dbReference type="Gene3D" id="3.40.50.12780">
    <property type="entry name" value="N-terminal domain of ligase-like"/>
    <property type="match status" value="1"/>
</dbReference>
<dbReference type="InterPro" id="IPR042099">
    <property type="entry name" value="ANL_N_sf"/>
</dbReference>
<accession>A0A2T4YUG7</accession>
<dbReference type="AlphaFoldDB" id="A0A2T4YUG7"/>
<evidence type="ECO:0000313" key="3">
    <source>
        <dbReference type="EMBL" id="PTM47455.1"/>
    </source>
</evidence>
<dbReference type="InterPro" id="IPR045851">
    <property type="entry name" value="AMP-bd_C_sf"/>
</dbReference>
<dbReference type="SUPFAM" id="SSF56801">
    <property type="entry name" value="Acetyl-CoA synthetase-like"/>
    <property type="match status" value="1"/>
</dbReference>
<gene>
    <name evidence="3" type="ORF">C8J24_0852</name>
</gene>